<dbReference type="Gene3D" id="3.40.50.300">
    <property type="entry name" value="P-loop containing nucleotide triphosphate hydrolases"/>
    <property type="match status" value="1"/>
</dbReference>
<dbReference type="CDD" id="cd01673">
    <property type="entry name" value="dNK"/>
    <property type="match status" value="1"/>
</dbReference>
<keyword evidence="4 8" id="KW-0418">Kinase</keyword>
<dbReference type="PIRSF" id="PIRSF000705">
    <property type="entry name" value="DNK"/>
    <property type="match status" value="1"/>
</dbReference>
<accession>M8DKA3</accession>
<evidence type="ECO:0000256" key="6">
    <source>
        <dbReference type="PIRSR" id="PIRSR000705-3"/>
    </source>
</evidence>
<dbReference type="GO" id="GO:0019136">
    <property type="term" value="F:deoxynucleoside kinase activity"/>
    <property type="evidence" value="ECO:0007669"/>
    <property type="project" value="InterPro"/>
</dbReference>
<keyword evidence="3 6" id="KW-0547">Nucleotide-binding</keyword>
<name>M8DKA3_9BACL</name>
<dbReference type="GO" id="GO:0005737">
    <property type="term" value="C:cytoplasm"/>
    <property type="evidence" value="ECO:0007669"/>
    <property type="project" value="TreeGrafter"/>
</dbReference>
<dbReference type="InterPro" id="IPR002624">
    <property type="entry name" value="DCK/DGK"/>
</dbReference>
<dbReference type="Pfam" id="PF01712">
    <property type="entry name" value="dNK"/>
    <property type="match status" value="1"/>
</dbReference>
<evidence type="ECO:0000256" key="2">
    <source>
        <dbReference type="ARBA" id="ARBA00022679"/>
    </source>
</evidence>
<dbReference type="PANTHER" id="PTHR10513:SF46">
    <property type="entry name" value="DEOXYGUANOSINE KINASE"/>
    <property type="match status" value="1"/>
</dbReference>
<dbReference type="STRING" id="1300222.I532_07750"/>
<reference evidence="8 9" key="1">
    <citation type="submission" date="2013-03" db="EMBL/GenBank/DDBJ databases">
        <title>Assembly of a new bacterial strain Brevibacillus borstelensis AK1.</title>
        <authorList>
            <person name="Rajan I."/>
            <person name="PoliReddy D."/>
            <person name="Sugumar T."/>
            <person name="Rathinam K."/>
            <person name="Alqarawi S."/>
            <person name="Khalil A.B."/>
            <person name="Sivakumar N."/>
        </authorList>
    </citation>
    <scope>NUCLEOTIDE SEQUENCE [LARGE SCALE GENOMIC DNA]</scope>
    <source>
        <strain evidence="8 9">AK1</strain>
    </source>
</reference>
<evidence type="ECO:0000313" key="8">
    <source>
        <dbReference type="EMBL" id="EMT53892.1"/>
    </source>
</evidence>
<dbReference type="InterPro" id="IPR050566">
    <property type="entry name" value="Deoxyribonucleoside_kinase"/>
</dbReference>
<dbReference type="SUPFAM" id="SSF52540">
    <property type="entry name" value="P-loop containing nucleoside triphosphate hydrolases"/>
    <property type="match status" value="1"/>
</dbReference>
<evidence type="ECO:0000256" key="1">
    <source>
        <dbReference type="ARBA" id="ARBA00007420"/>
    </source>
</evidence>
<comment type="similarity">
    <text evidence="1">Belongs to the DCK/DGK family.</text>
</comment>
<evidence type="ECO:0000256" key="5">
    <source>
        <dbReference type="ARBA" id="ARBA00022840"/>
    </source>
</evidence>
<feature type="binding site" evidence="6">
    <location>
        <begin position="54"/>
        <end position="62"/>
    </location>
    <ligand>
        <name>ATP</name>
        <dbReference type="ChEBI" id="CHEBI:30616"/>
    </ligand>
</feature>
<dbReference type="FunFam" id="3.40.50.300:FF:000659">
    <property type="entry name" value="Deoxyguanosine kinase"/>
    <property type="match status" value="1"/>
</dbReference>
<dbReference type="GO" id="GO:0005524">
    <property type="term" value="F:ATP binding"/>
    <property type="evidence" value="ECO:0007669"/>
    <property type="project" value="UniProtKB-KW"/>
</dbReference>
<keyword evidence="9" id="KW-1185">Reference proteome</keyword>
<feature type="binding site" evidence="6">
    <location>
        <begin position="181"/>
        <end position="185"/>
    </location>
    <ligand>
        <name>ATP</name>
        <dbReference type="ChEBI" id="CHEBI:30616"/>
    </ligand>
</feature>
<dbReference type="PATRIC" id="fig|1300222.3.peg.1595"/>
<sequence length="255" mass="29732">MFCAKPQAAQFSAPDIIRIFSTKLTCPCYNMEALISGKGFVVTIMKPVFVTIEGPIGIGKTSLSRELSKAFDLKLLEEIVYENPFLGKFYENIAEWSFQLEMFFLCNRYKQLQDLHRDYLKQGISAVADYNIFKNTIFAKRTLDEENLPKYLKIYDILTEGLPQANLVIYMTASIDTVMKRIEMRDRDVERKMDVGYMKNLIADYNEFMEAFERRHPDTPVIKFQCDELDFVHKPEDLQHVLKQIEPYIRSLQGA</sequence>
<comment type="caution">
    <text evidence="8">The sequence shown here is derived from an EMBL/GenBank/DDBJ whole genome shotgun (WGS) entry which is preliminary data.</text>
</comment>
<evidence type="ECO:0000256" key="3">
    <source>
        <dbReference type="ARBA" id="ARBA00022741"/>
    </source>
</evidence>
<keyword evidence="5 6" id="KW-0067">ATP-binding</keyword>
<dbReference type="InterPro" id="IPR027417">
    <property type="entry name" value="P-loop_NTPase"/>
</dbReference>
<dbReference type="Proteomes" id="UP000012081">
    <property type="component" value="Unassembled WGS sequence"/>
</dbReference>
<gene>
    <name evidence="8" type="ORF">I532_07750</name>
</gene>
<evidence type="ECO:0000256" key="4">
    <source>
        <dbReference type="ARBA" id="ARBA00022777"/>
    </source>
</evidence>
<proteinExistence type="inferred from homology"/>
<evidence type="ECO:0000259" key="7">
    <source>
        <dbReference type="Pfam" id="PF01712"/>
    </source>
</evidence>
<organism evidence="8 9">
    <name type="scientific">Brevibacillus borstelensis AK1</name>
    <dbReference type="NCBI Taxonomy" id="1300222"/>
    <lineage>
        <taxon>Bacteria</taxon>
        <taxon>Bacillati</taxon>
        <taxon>Bacillota</taxon>
        <taxon>Bacilli</taxon>
        <taxon>Bacillales</taxon>
        <taxon>Paenibacillaceae</taxon>
        <taxon>Brevibacillus</taxon>
    </lineage>
</organism>
<dbReference type="EMBL" id="APBN01000002">
    <property type="protein sequence ID" value="EMT53892.1"/>
    <property type="molecule type" value="Genomic_DNA"/>
</dbReference>
<feature type="binding site" evidence="6">
    <location>
        <begin position="229"/>
        <end position="231"/>
    </location>
    <ligand>
        <name>ATP</name>
        <dbReference type="ChEBI" id="CHEBI:30616"/>
    </ligand>
</feature>
<protein>
    <submittedName>
        <fullName evidence="8">Deoxyguanosine kinase</fullName>
    </submittedName>
</protein>
<keyword evidence="2" id="KW-0808">Transferase</keyword>
<dbReference type="AlphaFoldDB" id="M8DKA3"/>
<evidence type="ECO:0000313" key="9">
    <source>
        <dbReference type="Proteomes" id="UP000012081"/>
    </source>
</evidence>
<dbReference type="PANTHER" id="PTHR10513">
    <property type="entry name" value="DEOXYNUCLEOSIDE KINASE"/>
    <property type="match status" value="1"/>
</dbReference>
<feature type="domain" description="Deoxynucleoside kinase" evidence="7">
    <location>
        <begin position="51"/>
        <end position="249"/>
    </location>
</feature>
<dbReference type="InterPro" id="IPR031314">
    <property type="entry name" value="DNK_dom"/>
</dbReference>